<organism evidence="9 10">
    <name type="scientific">Helicobacter winghamensis</name>
    <dbReference type="NCBI Taxonomy" id="157268"/>
    <lineage>
        <taxon>Bacteria</taxon>
        <taxon>Pseudomonadati</taxon>
        <taxon>Campylobacterota</taxon>
        <taxon>Epsilonproteobacteria</taxon>
        <taxon>Campylobacterales</taxon>
        <taxon>Helicobacteraceae</taxon>
        <taxon>Helicobacter</taxon>
    </lineage>
</organism>
<dbReference type="GO" id="GO:0046872">
    <property type="term" value="F:metal ion binding"/>
    <property type="evidence" value="ECO:0007669"/>
    <property type="project" value="UniProtKB-UniRule"/>
</dbReference>
<sequence length="437" mass="49244">MAHFKDYSYFKTSDACVKCGKCLPDCTIFSINGDEATSPRGFIDLLGAYQRKEIPLDKNAKNIFETCFLCTTCVSVCPNSLPTDTLIENIRYEIAQKFGIAWFKRAFFYLLKHRKVMDLGFKLGVFFSPLLFKKTSDGNSITPRFQLPFLGNRIFGAIANKSFLNSYKEELHFNKNSANPKKVAIFIGCLGNYNYKGIGDSLLLILEKLGINAKLAKGQKCCAAPAYFTGDFESVDTLIRHNVEYFESFIDEVDAILIPEATCAAMVLEDWKRFMQKDSTMQERIKKLLPKIYMATQYLESKTNLAEFLANLQGKKSKEVSITYHDPCHARKVLGVYKEPRKLLAQNYTLIEMENPNACCGFGGVTIQTERFALAQKVGSKKAQMIAKTNANFVAAECSACRMQLSNALYQAEVKIPFSHPLELIAQAIRIHTTNET</sequence>
<keyword evidence="2 6" id="KW-0479">Metal-binding</keyword>
<name>A0A2N3PKC7_9HELI</name>
<dbReference type="GeneID" id="97289958"/>
<evidence type="ECO:0000256" key="2">
    <source>
        <dbReference type="ARBA" id="ARBA00022723"/>
    </source>
</evidence>
<dbReference type="InterPro" id="IPR017900">
    <property type="entry name" value="4Fe4S_Fe_S_CS"/>
</dbReference>
<dbReference type="AlphaFoldDB" id="A0A2N3PKC7"/>
<comment type="catalytic activity">
    <reaction evidence="6">
        <text>(R)-lactate + A = pyruvate + AH2</text>
        <dbReference type="Rhea" id="RHEA:15089"/>
        <dbReference type="ChEBI" id="CHEBI:13193"/>
        <dbReference type="ChEBI" id="CHEBI:15361"/>
        <dbReference type="ChEBI" id="CHEBI:16004"/>
        <dbReference type="ChEBI" id="CHEBI:17499"/>
    </reaction>
</comment>
<dbReference type="RefSeq" id="WP_006802412.1">
    <property type="nucleotide sequence ID" value="NZ_CABKOI010000020.1"/>
</dbReference>
<reference evidence="9 10" key="1">
    <citation type="submission" date="2016-07" db="EMBL/GenBank/DDBJ databases">
        <title>Detection of Helicobacter winghamensis from caecal content of red fox (Vulpes vulpes).</title>
        <authorList>
            <person name="Zanoni R.G."/>
            <person name="Florio D."/>
            <person name="Caffara M."/>
            <person name="Renzi M."/>
            <person name="Parisi A."/>
            <person name="Pasquali F."/>
            <person name="Manfreda G."/>
        </authorList>
    </citation>
    <scope>NUCLEOTIDE SEQUENCE [LARGE SCALE GENOMIC DNA]</scope>
    <source>
        <strain evidence="9 10">295_13</strain>
    </source>
</reference>
<keyword evidence="6" id="KW-0813">Transport</keyword>
<dbReference type="SUPFAM" id="SSF46548">
    <property type="entry name" value="alpha-helical ferredoxin"/>
    <property type="match status" value="1"/>
</dbReference>
<comment type="cofactor">
    <cofactor evidence="6">
        <name>[4Fe-4S] cluster</name>
        <dbReference type="ChEBI" id="CHEBI:49883"/>
    </cofactor>
    <text evidence="6">Binds 2 [4Fe-4S] clusters.</text>
</comment>
<dbReference type="InterPro" id="IPR004017">
    <property type="entry name" value="Cys_rich_dom"/>
</dbReference>
<dbReference type="Pfam" id="PF13183">
    <property type="entry name" value="Fer4_8"/>
    <property type="match status" value="1"/>
</dbReference>
<keyword evidence="6" id="KW-0249">Electron transport</keyword>
<evidence type="ECO:0000256" key="4">
    <source>
        <dbReference type="ARBA" id="ARBA00023004"/>
    </source>
</evidence>
<evidence type="ECO:0000256" key="6">
    <source>
        <dbReference type="PIRNR" id="PIRNR000139"/>
    </source>
</evidence>
<dbReference type="Pfam" id="PF02754">
    <property type="entry name" value="CCG"/>
    <property type="match status" value="2"/>
</dbReference>
<dbReference type="PIRSF" id="PIRSF000139">
    <property type="entry name" value="Glc_ox_4Fe-4S"/>
    <property type="match status" value="1"/>
</dbReference>
<keyword evidence="1 6" id="KW-0004">4Fe-4S</keyword>
<keyword evidence="10" id="KW-1185">Reference proteome</keyword>
<comment type="catalytic activity">
    <reaction evidence="6">
        <text>glycolate + A = glyoxylate + AH2</text>
        <dbReference type="Rhea" id="RHEA:21264"/>
        <dbReference type="ChEBI" id="CHEBI:13193"/>
        <dbReference type="ChEBI" id="CHEBI:17499"/>
        <dbReference type="ChEBI" id="CHEBI:29805"/>
        <dbReference type="ChEBI" id="CHEBI:36655"/>
        <dbReference type="EC" id="1.1.99.14"/>
    </reaction>
</comment>
<dbReference type="InterPro" id="IPR017896">
    <property type="entry name" value="4Fe4S_Fe-S-bd"/>
</dbReference>
<dbReference type="InterPro" id="IPR009051">
    <property type="entry name" value="Helical_ferredxn"/>
</dbReference>
<dbReference type="GO" id="GO:0019154">
    <property type="term" value="F:glycolate dehydrogenase activity"/>
    <property type="evidence" value="ECO:0007669"/>
    <property type="project" value="UniProtKB-EC"/>
</dbReference>
<evidence type="ECO:0000259" key="8">
    <source>
        <dbReference type="Pfam" id="PF13183"/>
    </source>
</evidence>
<dbReference type="EMBL" id="MBPK01000011">
    <property type="protein sequence ID" value="PKT81883.1"/>
    <property type="molecule type" value="Genomic_DNA"/>
</dbReference>
<feature type="domain" description="4Fe-4S ferredoxin-type" evidence="8">
    <location>
        <begin position="14"/>
        <end position="80"/>
    </location>
</feature>
<dbReference type="GO" id="GO:0051539">
    <property type="term" value="F:4 iron, 4 sulfur cluster binding"/>
    <property type="evidence" value="ECO:0007669"/>
    <property type="project" value="UniProtKB-UniRule"/>
</dbReference>
<evidence type="ECO:0000256" key="1">
    <source>
        <dbReference type="ARBA" id="ARBA00022485"/>
    </source>
</evidence>
<proteinExistence type="predicted"/>
<gene>
    <name evidence="9" type="ORF">BCM31_01475</name>
</gene>
<dbReference type="InterPro" id="IPR012257">
    <property type="entry name" value="Glc_ox_4Fe-4S"/>
</dbReference>
<dbReference type="PANTHER" id="PTHR32479">
    <property type="entry name" value="GLYCOLATE OXIDASE IRON-SULFUR SUBUNIT"/>
    <property type="match status" value="1"/>
</dbReference>
<dbReference type="PANTHER" id="PTHR32479:SF20">
    <property type="entry name" value="GLYCOLATE OXIDASE IRON-SULFUR SUBUNIT"/>
    <property type="match status" value="1"/>
</dbReference>
<dbReference type="Proteomes" id="UP000233350">
    <property type="component" value="Unassembled WGS sequence"/>
</dbReference>
<accession>A0A2N3PKC7</accession>
<comment type="caution">
    <text evidence="9">The sequence shown here is derived from an EMBL/GenBank/DDBJ whole genome shotgun (WGS) entry which is preliminary data.</text>
</comment>
<dbReference type="STRING" id="556267.HWAG_00718"/>
<protein>
    <recommendedName>
        <fullName evidence="6">Glycolate oxidase iron-sulfur subunit</fullName>
        <ecNumber evidence="6">1.1.99.14</ecNumber>
    </recommendedName>
</protein>
<dbReference type="Gene3D" id="1.10.1060.10">
    <property type="entry name" value="Alpha-helical ferredoxin"/>
    <property type="match status" value="1"/>
</dbReference>
<keyword evidence="5 6" id="KW-0411">Iron-sulfur</keyword>
<evidence type="ECO:0000256" key="3">
    <source>
        <dbReference type="ARBA" id="ARBA00022737"/>
    </source>
</evidence>
<comment type="function">
    <text evidence="6">Component of a complex that catalyzes the oxidation of glycolate to glyoxylate.</text>
</comment>
<evidence type="ECO:0000313" key="9">
    <source>
        <dbReference type="EMBL" id="PKT81883.1"/>
    </source>
</evidence>
<evidence type="ECO:0000259" key="7">
    <source>
        <dbReference type="Pfam" id="PF02754"/>
    </source>
</evidence>
<keyword evidence="4 6" id="KW-0408">Iron</keyword>
<feature type="domain" description="Cysteine-rich" evidence="7">
    <location>
        <begin position="322"/>
        <end position="405"/>
    </location>
</feature>
<evidence type="ECO:0000256" key="5">
    <source>
        <dbReference type="ARBA" id="ARBA00023014"/>
    </source>
</evidence>
<dbReference type="PROSITE" id="PS00198">
    <property type="entry name" value="4FE4S_FER_1"/>
    <property type="match status" value="1"/>
</dbReference>
<keyword evidence="3" id="KW-0677">Repeat</keyword>
<dbReference type="EC" id="1.1.99.14" evidence="6"/>
<dbReference type="OrthoDB" id="9770306at2"/>
<feature type="domain" description="Cysteine-rich" evidence="7">
    <location>
        <begin position="183"/>
        <end position="267"/>
    </location>
</feature>
<evidence type="ECO:0000313" key="10">
    <source>
        <dbReference type="Proteomes" id="UP000233350"/>
    </source>
</evidence>